<sequence>VYIFFKYFICASPNSSIKCQFLSELLGQPYIYIGPTLVHKLSHPPSFTTVRVNMHLASVQHVKNLLFDELQKQFNGLSFPVLQHPDLQDVLVIPVIGPRSKLGFPGGAVVKNPPANAGDTGSSPSLGRSHMPRHN</sequence>
<evidence type="ECO:0000313" key="2">
    <source>
        <dbReference type="Ensembl" id="ENSMMNP00015006829.1"/>
    </source>
</evidence>
<reference evidence="2" key="2">
    <citation type="submission" date="2025-09" db="UniProtKB">
        <authorList>
            <consortium name="Ensembl"/>
        </authorList>
    </citation>
    <scope>IDENTIFICATION</scope>
</reference>
<protein>
    <submittedName>
        <fullName evidence="2">Uncharacterized protein</fullName>
    </submittedName>
</protein>
<accession>A0A8C6AWG1</accession>
<evidence type="ECO:0000313" key="3">
    <source>
        <dbReference type="Proteomes" id="UP000694561"/>
    </source>
</evidence>
<dbReference type="AlphaFoldDB" id="A0A8C6AWG1"/>
<feature type="region of interest" description="Disordered" evidence="1">
    <location>
        <begin position="107"/>
        <end position="135"/>
    </location>
</feature>
<name>A0A8C6AWG1_MONMO</name>
<dbReference type="Proteomes" id="UP000694561">
    <property type="component" value="Unplaced"/>
</dbReference>
<evidence type="ECO:0000256" key="1">
    <source>
        <dbReference type="SAM" id="MobiDB-lite"/>
    </source>
</evidence>
<dbReference type="GeneTree" id="ENSGT01030000239477"/>
<keyword evidence="3" id="KW-1185">Reference proteome</keyword>
<organism evidence="2 3">
    <name type="scientific">Monodon monoceros</name>
    <name type="common">Narwhal</name>
    <name type="synonym">Ceratodon monodon</name>
    <dbReference type="NCBI Taxonomy" id="40151"/>
    <lineage>
        <taxon>Eukaryota</taxon>
        <taxon>Metazoa</taxon>
        <taxon>Chordata</taxon>
        <taxon>Craniata</taxon>
        <taxon>Vertebrata</taxon>
        <taxon>Euteleostomi</taxon>
        <taxon>Mammalia</taxon>
        <taxon>Eutheria</taxon>
        <taxon>Laurasiatheria</taxon>
        <taxon>Artiodactyla</taxon>
        <taxon>Whippomorpha</taxon>
        <taxon>Cetacea</taxon>
        <taxon>Odontoceti</taxon>
        <taxon>Monodontidae</taxon>
        <taxon>Monodon</taxon>
    </lineage>
</organism>
<reference evidence="2" key="1">
    <citation type="submission" date="2025-08" db="UniProtKB">
        <authorList>
            <consortium name="Ensembl"/>
        </authorList>
    </citation>
    <scope>IDENTIFICATION</scope>
</reference>
<proteinExistence type="predicted"/>
<dbReference type="Ensembl" id="ENSMMNT00015007460.1">
    <property type="protein sequence ID" value="ENSMMNP00015006829.1"/>
    <property type="gene ID" value="ENSMMNG00015005084.1"/>
</dbReference>